<dbReference type="OrthoDB" id="9990610at2759"/>
<proteinExistence type="predicted"/>
<dbReference type="AlphaFoldDB" id="A0A835IS86"/>
<protein>
    <recommendedName>
        <fullName evidence="4">Pentatricopeptide repeat-containing protein</fullName>
    </recommendedName>
</protein>
<dbReference type="Pfam" id="PF13812">
    <property type="entry name" value="PPR_3"/>
    <property type="match status" value="1"/>
</dbReference>
<reference evidence="2 3" key="1">
    <citation type="submission" date="2020-10" db="EMBL/GenBank/DDBJ databases">
        <title>The Coptis chinensis genome and diversification of protoberbering-type alkaloids.</title>
        <authorList>
            <person name="Wang B."/>
            <person name="Shu S."/>
            <person name="Song C."/>
            <person name="Liu Y."/>
        </authorList>
    </citation>
    <scope>NUCLEOTIDE SEQUENCE [LARGE SCALE GENOMIC DNA]</scope>
    <source>
        <strain evidence="2">HL-2020</strain>
        <tissue evidence="2">Leaf</tissue>
    </source>
</reference>
<sequence>DQSLPEEIPIRCLLCSFTTFASLYQGKHVHAYALKMGLDVDVTVCNTLITMYTNCLDLSAAFNIFDEMTSNWIKFLECNSNKDVQGHNRPMTLWRFLKLMHTSEYKIDHITRQWIKSGFDAGHFGYGEEALKLFETMRSAGIKPNNVTFVGVSLACSHVGLVEEGCNYYKIMESDCGIRPTREHCCCVVDMLARLWES</sequence>
<evidence type="ECO:0000313" key="3">
    <source>
        <dbReference type="Proteomes" id="UP000631114"/>
    </source>
</evidence>
<dbReference type="InterPro" id="IPR002885">
    <property type="entry name" value="PPR_rpt"/>
</dbReference>
<keyword evidence="1" id="KW-0677">Repeat</keyword>
<keyword evidence="3" id="KW-1185">Reference proteome</keyword>
<dbReference type="GO" id="GO:0003723">
    <property type="term" value="F:RNA binding"/>
    <property type="evidence" value="ECO:0007669"/>
    <property type="project" value="InterPro"/>
</dbReference>
<evidence type="ECO:0000313" key="2">
    <source>
        <dbReference type="EMBL" id="KAF9620713.1"/>
    </source>
</evidence>
<comment type="caution">
    <text evidence="2">The sequence shown here is derived from an EMBL/GenBank/DDBJ whole genome shotgun (WGS) entry which is preliminary data.</text>
</comment>
<name>A0A835IS86_9MAGN</name>
<dbReference type="Pfam" id="PF01535">
    <property type="entry name" value="PPR"/>
    <property type="match status" value="1"/>
</dbReference>
<dbReference type="GO" id="GO:0009451">
    <property type="term" value="P:RNA modification"/>
    <property type="evidence" value="ECO:0007669"/>
    <property type="project" value="InterPro"/>
</dbReference>
<dbReference type="PANTHER" id="PTHR47926">
    <property type="entry name" value="PENTATRICOPEPTIDE REPEAT-CONTAINING PROTEIN"/>
    <property type="match status" value="1"/>
</dbReference>
<gene>
    <name evidence="2" type="ORF">IFM89_014013</name>
</gene>
<dbReference type="Gene3D" id="1.25.40.10">
    <property type="entry name" value="Tetratricopeptide repeat domain"/>
    <property type="match status" value="2"/>
</dbReference>
<feature type="non-terminal residue" evidence="2">
    <location>
        <position position="198"/>
    </location>
</feature>
<organism evidence="2 3">
    <name type="scientific">Coptis chinensis</name>
    <dbReference type="NCBI Taxonomy" id="261450"/>
    <lineage>
        <taxon>Eukaryota</taxon>
        <taxon>Viridiplantae</taxon>
        <taxon>Streptophyta</taxon>
        <taxon>Embryophyta</taxon>
        <taxon>Tracheophyta</taxon>
        <taxon>Spermatophyta</taxon>
        <taxon>Magnoliopsida</taxon>
        <taxon>Ranunculales</taxon>
        <taxon>Ranunculaceae</taxon>
        <taxon>Coptidoideae</taxon>
        <taxon>Coptis</taxon>
    </lineage>
</organism>
<dbReference type="InterPro" id="IPR046960">
    <property type="entry name" value="PPR_At4g14850-like_plant"/>
</dbReference>
<dbReference type="EMBL" id="JADFTS010000002">
    <property type="protein sequence ID" value="KAF9620713.1"/>
    <property type="molecule type" value="Genomic_DNA"/>
</dbReference>
<evidence type="ECO:0000256" key="1">
    <source>
        <dbReference type="ARBA" id="ARBA00022737"/>
    </source>
</evidence>
<dbReference type="Proteomes" id="UP000631114">
    <property type="component" value="Unassembled WGS sequence"/>
</dbReference>
<accession>A0A835IS86</accession>
<evidence type="ECO:0008006" key="4">
    <source>
        <dbReference type="Google" id="ProtNLM"/>
    </source>
</evidence>
<dbReference type="InterPro" id="IPR011990">
    <property type="entry name" value="TPR-like_helical_dom_sf"/>
</dbReference>